<keyword evidence="2 3" id="KW-0808">Transferase</keyword>
<dbReference type="GO" id="GO:0008410">
    <property type="term" value="F:CoA-transferase activity"/>
    <property type="evidence" value="ECO:0007669"/>
    <property type="project" value="InterPro"/>
</dbReference>
<dbReference type="Proteomes" id="UP000289996">
    <property type="component" value="Unassembled WGS sequence"/>
</dbReference>
<dbReference type="PANTHER" id="PTHR43293">
    <property type="entry name" value="ACETATE COA-TRANSFERASE YDIF"/>
    <property type="match status" value="1"/>
</dbReference>
<evidence type="ECO:0000313" key="6">
    <source>
        <dbReference type="Proteomes" id="UP000289996"/>
    </source>
</evidence>
<dbReference type="GO" id="GO:0046952">
    <property type="term" value="P:ketone body catabolic process"/>
    <property type="evidence" value="ECO:0007669"/>
    <property type="project" value="InterPro"/>
</dbReference>
<dbReference type="EMBL" id="UYIG01000024">
    <property type="protein sequence ID" value="VDG27554.1"/>
    <property type="molecule type" value="Genomic_DNA"/>
</dbReference>
<dbReference type="Gene3D" id="3.40.1080.10">
    <property type="entry name" value="Glutaconate Coenzyme A-transferase"/>
    <property type="match status" value="2"/>
</dbReference>
<dbReference type="InterPro" id="IPR004165">
    <property type="entry name" value="CoA_trans_fam_I"/>
</dbReference>
<sequence>MSDMTVQFINSDQAAKLIPDNATIALEGFLGSDVAEEMLRSIRKRFDDEGHPKQLEIWHASGIGDGDAKGTNNLAAKGLLRRIVGGHWGLAPKLEPLVAANDFEAYNFPQGVLSQIFRDSAAHKPIQISRVGLGTFVDPDVEGGKLNDAAKAHDLVSKMQIHGKDYLAYEVPEPNIAILRGTFADEDGNITFDDEPLTLESTSIAMAAHNNGGKVFVQVKRIVKSGSMKPKDIRIPGLLVDYVVETADETMTMQSNTTQYNPDYVDADVIKPAGSIQVPLDAKKVIARRAAMFKQDSDNIVNYGIGKYPETVSLILKAEGSAENVTTTVEPGTFGGVPMGGGDFGCAIAPEATIDQPYMFDFYDGGGIDIAFLGLAELDHAGNINVSKFGPKIAGTGGFVNITQNTPTVVFTGTFTAGGLRESVVDGKLQIDQEGRRHKLVQDVEQITFSGPVAAENKQNIYYVTERAVFELTTGGIELIEIAPGMDLQTDILDQMDFKPLISGDLRYMDTRIFQEPLMGNTLNQADQLVQLPAAMH</sequence>
<gene>
    <name evidence="5" type="ORF">MUDAN_MDHGFNIF_02411</name>
</gene>
<dbReference type="AlphaFoldDB" id="A0A660DW21"/>
<evidence type="ECO:0000256" key="3">
    <source>
        <dbReference type="PIRNR" id="PIRNR000858"/>
    </source>
</evidence>
<dbReference type="Pfam" id="PF01144">
    <property type="entry name" value="CoA_trans"/>
    <property type="match status" value="1"/>
</dbReference>
<dbReference type="PIRSF" id="PIRSF000858">
    <property type="entry name" value="SCOT-t"/>
    <property type="match status" value="1"/>
</dbReference>
<keyword evidence="6" id="KW-1185">Reference proteome</keyword>
<name>A0A660DW21_9LACO</name>
<accession>A0A660DW21</accession>
<feature type="active site" description="5-glutamyl coenzyme A thioester intermediate" evidence="4">
    <location>
        <position position="330"/>
    </location>
</feature>
<dbReference type="InterPro" id="IPR037171">
    <property type="entry name" value="NagB/RpiA_transferase-like"/>
</dbReference>
<dbReference type="SUPFAM" id="SSF100950">
    <property type="entry name" value="NagB/RpiA/CoA transferase-like"/>
    <property type="match status" value="2"/>
</dbReference>
<evidence type="ECO:0000256" key="1">
    <source>
        <dbReference type="ARBA" id="ARBA00007154"/>
    </source>
</evidence>
<evidence type="ECO:0000256" key="4">
    <source>
        <dbReference type="PIRSR" id="PIRSR000858-1"/>
    </source>
</evidence>
<comment type="similarity">
    <text evidence="1 3">Belongs to the 3-oxoacid CoA-transferase family.</text>
</comment>
<proteinExistence type="inferred from homology"/>
<reference evidence="5 6" key="1">
    <citation type="submission" date="2018-11" db="EMBL/GenBank/DDBJ databases">
        <authorList>
            <person name="Wuyts S."/>
        </authorList>
    </citation>
    <scope>NUCLEOTIDE SEQUENCE [LARGE SCALE GENOMIC DNA]</scope>
    <source>
        <strain evidence="5">Lactobacillus mudanjiangensis AMBF249</strain>
    </source>
</reference>
<protein>
    <submittedName>
        <fullName evidence="5">3-oxoacid CoA-transferase [Lactobacillus sp.]</fullName>
    </submittedName>
</protein>
<dbReference type="PANTHER" id="PTHR43293:SF1">
    <property type="entry name" value="ACETATE COA-TRANSFERASE YDIF"/>
    <property type="match status" value="1"/>
</dbReference>
<evidence type="ECO:0000256" key="2">
    <source>
        <dbReference type="ARBA" id="ARBA00022679"/>
    </source>
</evidence>
<organism evidence="5 6">
    <name type="scientific">Lactiplantibacillus mudanjiangensis</name>
    <dbReference type="NCBI Taxonomy" id="1296538"/>
    <lineage>
        <taxon>Bacteria</taxon>
        <taxon>Bacillati</taxon>
        <taxon>Bacillota</taxon>
        <taxon>Bacilli</taxon>
        <taxon>Lactobacillales</taxon>
        <taxon>Lactobacillaceae</taxon>
        <taxon>Lactiplantibacillus</taxon>
    </lineage>
</organism>
<evidence type="ECO:0000313" key="5">
    <source>
        <dbReference type="EMBL" id="VDG27554.1"/>
    </source>
</evidence>
<dbReference type="InterPro" id="IPR014388">
    <property type="entry name" value="3-oxoacid_CoA-transferase"/>
</dbReference>
<dbReference type="SMART" id="SM00882">
    <property type="entry name" value="CoA_trans"/>
    <property type="match status" value="1"/>
</dbReference>